<dbReference type="SMART" id="SM00420">
    <property type="entry name" value="HTH_DEOR"/>
    <property type="match status" value="1"/>
</dbReference>
<sequence>MTDGEPRALPALLRRERMLALVTELGFVTVGDLSQALGVSPVTVRADLDVLDESNAVHRVHGGAVVGNRSLAREPSFEESLEASAAEKQAIGAAAAALVRSGNSVILDVGTTAAAVARALVARTELTDVAIITNGLNIALELEQAIPRFTVLVTGGTLRPRQHSLVNPLAQTMLRDIHADLAFLGCNGVDAARGVTNVNLPETEVKRMMLAAATRGVVVADSSKLGEVHLGRIGGIEEFATLVTGAGASAGVLDELGATGLEIVRAG</sequence>
<dbReference type="InterPro" id="IPR018356">
    <property type="entry name" value="Tscrpt_reg_HTH_DeoR_CS"/>
</dbReference>
<dbReference type="Proteomes" id="UP000230161">
    <property type="component" value="Unassembled WGS sequence"/>
</dbReference>
<evidence type="ECO:0000256" key="3">
    <source>
        <dbReference type="ARBA" id="ARBA00023163"/>
    </source>
</evidence>
<keyword evidence="6" id="KW-1185">Reference proteome</keyword>
<dbReference type="InterPro" id="IPR014036">
    <property type="entry name" value="DeoR-like_C"/>
</dbReference>
<accession>A0A2M9BVE1</accession>
<dbReference type="PROSITE" id="PS51000">
    <property type="entry name" value="HTH_DEOR_2"/>
    <property type="match status" value="1"/>
</dbReference>
<dbReference type="PROSITE" id="PS00894">
    <property type="entry name" value="HTH_DEOR_1"/>
    <property type="match status" value="1"/>
</dbReference>
<dbReference type="SUPFAM" id="SSF100950">
    <property type="entry name" value="NagB/RpiA/CoA transferase-like"/>
    <property type="match status" value="1"/>
</dbReference>
<dbReference type="OrthoDB" id="7688673at2"/>
<evidence type="ECO:0000256" key="1">
    <source>
        <dbReference type="ARBA" id="ARBA00023015"/>
    </source>
</evidence>
<dbReference type="Pfam" id="PF08220">
    <property type="entry name" value="HTH_DeoR"/>
    <property type="match status" value="1"/>
</dbReference>
<keyword evidence="1" id="KW-0805">Transcription regulation</keyword>
<evidence type="ECO:0000256" key="2">
    <source>
        <dbReference type="ARBA" id="ARBA00023125"/>
    </source>
</evidence>
<protein>
    <submittedName>
        <fullName evidence="5">DeoR family transcriptional regulator of aga operon</fullName>
    </submittedName>
</protein>
<dbReference type="SMART" id="SM01134">
    <property type="entry name" value="DeoRC"/>
    <property type="match status" value="1"/>
</dbReference>
<evidence type="ECO:0000313" key="5">
    <source>
        <dbReference type="EMBL" id="PJJ61919.1"/>
    </source>
</evidence>
<dbReference type="EMBL" id="PGFB01000003">
    <property type="protein sequence ID" value="PJJ61919.1"/>
    <property type="molecule type" value="Genomic_DNA"/>
</dbReference>
<dbReference type="AlphaFoldDB" id="A0A2M9BVE1"/>
<keyword evidence="2" id="KW-0238">DNA-binding</keyword>
<evidence type="ECO:0000259" key="4">
    <source>
        <dbReference type="PROSITE" id="PS51000"/>
    </source>
</evidence>
<gene>
    <name evidence="5" type="ORF">CLV54_1707</name>
</gene>
<dbReference type="PANTHER" id="PTHR30363">
    <property type="entry name" value="HTH-TYPE TRANSCRIPTIONAL REGULATOR SRLR-RELATED"/>
    <property type="match status" value="1"/>
</dbReference>
<dbReference type="RefSeq" id="WP_100344539.1">
    <property type="nucleotide sequence ID" value="NZ_PGFB01000003.1"/>
</dbReference>
<dbReference type="InterPro" id="IPR036390">
    <property type="entry name" value="WH_DNA-bd_sf"/>
</dbReference>
<evidence type="ECO:0000313" key="6">
    <source>
        <dbReference type="Proteomes" id="UP000230161"/>
    </source>
</evidence>
<keyword evidence="3" id="KW-0804">Transcription</keyword>
<dbReference type="SUPFAM" id="SSF46785">
    <property type="entry name" value="Winged helix' DNA-binding domain"/>
    <property type="match status" value="1"/>
</dbReference>
<comment type="caution">
    <text evidence="5">The sequence shown here is derived from an EMBL/GenBank/DDBJ whole genome shotgun (WGS) entry which is preliminary data.</text>
</comment>
<dbReference type="GO" id="GO:0003677">
    <property type="term" value="F:DNA binding"/>
    <property type="evidence" value="ECO:0007669"/>
    <property type="project" value="UniProtKB-KW"/>
</dbReference>
<organism evidence="5 6">
    <name type="scientific">Compostimonas suwonensis</name>
    <dbReference type="NCBI Taxonomy" id="1048394"/>
    <lineage>
        <taxon>Bacteria</taxon>
        <taxon>Bacillati</taxon>
        <taxon>Actinomycetota</taxon>
        <taxon>Actinomycetes</taxon>
        <taxon>Micrococcales</taxon>
        <taxon>Microbacteriaceae</taxon>
        <taxon>Compostimonas</taxon>
    </lineage>
</organism>
<dbReference type="InterPro" id="IPR001034">
    <property type="entry name" value="DeoR_HTH"/>
</dbReference>
<name>A0A2M9BVE1_9MICO</name>
<dbReference type="InterPro" id="IPR050313">
    <property type="entry name" value="Carb_Metab_HTH_regulators"/>
</dbReference>
<reference evidence="5 6" key="1">
    <citation type="submission" date="2017-11" db="EMBL/GenBank/DDBJ databases">
        <title>Genomic Encyclopedia of Archaeal and Bacterial Type Strains, Phase II (KMG-II): From Individual Species to Whole Genera.</title>
        <authorList>
            <person name="Goeker M."/>
        </authorList>
    </citation>
    <scope>NUCLEOTIDE SEQUENCE [LARGE SCALE GENOMIC DNA]</scope>
    <source>
        <strain evidence="5 6">DSM 25625</strain>
    </source>
</reference>
<dbReference type="InterPro" id="IPR037171">
    <property type="entry name" value="NagB/RpiA_transferase-like"/>
</dbReference>
<dbReference type="PANTHER" id="PTHR30363:SF44">
    <property type="entry name" value="AGA OPERON TRANSCRIPTIONAL REPRESSOR-RELATED"/>
    <property type="match status" value="1"/>
</dbReference>
<feature type="domain" description="HTH deoR-type" evidence="4">
    <location>
        <begin position="11"/>
        <end position="66"/>
    </location>
</feature>
<dbReference type="Gene3D" id="3.40.50.1360">
    <property type="match status" value="1"/>
</dbReference>
<proteinExistence type="predicted"/>
<dbReference type="Pfam" id="PF00455">
    <property type="entry name" value="DeoRC"/>
    <property type="match status" value="1"/>
</dbReference>
<dbReference type="GO" id="GO:0003700">
    <property type="term" value="F:DNA-binding transcription factor activity"/>
    <property type="evidence" value="ECO:0007669"/>
    <property type="project" value="InterPro"/>
</dbReference>
<dbReference type="PRINTS" id="PR00037">
    <property type="entry name" value="HTHLACR"/>
</dbReference>